<dbReference type="Proteomes" id="UP001152888">
    <property type="component" value="Unassembled WGS sequence"/>
</dbReference>
<proteinExistence type="predicted"/>
<dbReference type="InterPro" id="IPR011990">
    <property type="entry name" value="TPR-like_helical_dom_sf"/>
</dbReference>
<evidence type="ECO:0000256" key="3">
    <source>
        <dbReference type="SAM" id="MobiDB-lite"/>
    </source>
</evidence>
<dbReference type="GO" id="GO:0042162">
    <property type="term" value="F:telomeric DNA binding"/>
    <property type="evidence" value="ECO:0007669"/>
    <property type="project" value="TreeGrafter"/>
</dbReference>
<dbReference type="GO" id="GO:0070034">
    <property type="term" value="F:telomerase RNA binding"/>
    <property type="evidence" value="ECO:0007669"/>
    <property type="project" value="TreeGrafter"/>
</dbReference>
<dbReference type="AlphaFoldDB" id="A0A9P0P159"/>
<dbReference type="GO" id="GO:0000184">
    <property type="term" value="P:nuclear-transcribed mRNA catabolic process, nonsense-mediated decay"/>
    <property type="evidence" value="ECO:0007669"/>
    <property type="project" value="UniProtKB-KW"/>
</dbReference>
<evidence type="ECO:0000259" key="4">
    <source>
        <dbReference type="Pfam" id="PF10373"/>
    </source>
</evidence>
<evidence type="ECO:0000313" key="6">
    <source>
        <dbReference type="EMBL" id="CAH1962752.1"/>
    </source>
</evidence>
<dbReference type="Pfam" id="PF10374">
    <property type="entry name" value="EST1"/>
    <property type="match status" value="1"/>
</dbReference>
<organism evidence="6 7">
    <name type="scientific">Acanthoscelides obtectus</name>
    <name type="common">Bean weevil</name>
    <name type="synonym">Bruchus obtectus</name>
    <dbReference type="NCBI Taxonomy" id="200917"/>
    <lineage>
        <taxon>Eukaryota</taxon>
        <taxon>Metazoa</taxon>
        <taxon>Ecdysozoa</taxon>
        <taxon>Arthropoda</taxon>
        <taxon>Hexapoda</taxon>
        <taxon>Insecta</taxon>
        <taxon>Pterygota</taxon>
        <taxon>Neoptera</taxon>
        <taxon>Endopterygota</taxon>
        <taxon>Coleoptera</taxon>
        <taxon>Polyphaga</taxon>
        <taxon>Cucujiformia</taxon>
        <taxon>Chrysomeloidea</taxon>
        <taxon>Chrysomelidae</taxon>
        <taxon>Bruchinae</taxon>
        <taxon>Bruchini</taxon>
        <taxon>Acanthoscelides</taxon>
    </lineage>
</organism>
<dbReference type="Gene3D" id="1.25.40.10">
    <property type="entry name" value="Tetratricopeptide repeat domain"/>
    <property type="match status" value="1"/>
</dbReference>
<dbReference type="InterPro" id="IPR018834">
    <property type="entry name" value="DNA/RNA-bd_Est1-type"/>
</dbReference>
<evidence type="ECO:0008006" key="8">
    <source>
        <dbReference type="Google" id="ProtNLM"/>
    </source>
</evidence>
<sequence>MNIDRDSRIKLSNLLLLRQADELKSKLTKKCDWLNSNEEWIMLQQLQNFYYQLLVMDLEYALDKKVEQDLWSVGFRNVITCLQESACDSKNSSRASYQALLMYSLESASGFFITLLQELCNAFDMDLPFRRRGNFYGQMIPSCEINMPHITSCLYICQYCLVHLGDIARYRNQRKQAETFYKQAIQISPSSGHPYNQLALLEASQNNKLATVYYYIRSIAVKNPFPASCTNLANTLNSAIDKDSFSEKCQTKITTNEFIQLFLCTHGYLHLHTELKQAEMFMKRLNSIMTALVATQSFTGDMLVKIAAINLFAIKHVDENKPDGKRVRELVLELIAGFLCALLVPIHTLNVDEGLLNYYALPAVKIVLYYVQHNSGILKERPFTQKLLIWPSLVKLVNGVQKYLKGINLSKYATYPLPEDKSLEGFVPLAKAFEELNFSEVIKDLKIEKLLRLNRITNIAKWLTEVDVNGNKLIVRTQNNKEVSFEPGLVQPDPTDTLLEEMKSLHIGGSEQVPKSEKKSGILKPQGSLEKSREEKEIPVVSAADLNSANGSNNKIEKNRKGKQNIALQSIFKKMEETNKQVKFSVDEPEKDRNIHVPLQEQLHQPPPPLPIHTQPFGHRSSSFSLPLTEPDINFLKPFNKENTYSAPENPILGPNVNIPPPVLPPYSKPTQQIFPQNNPPKGAYDTLSMPMPYQNVPYNYPFNIWRQEEPQTSLNVQHWWGNTRQQQMPPNCRPPQGFQAYQQTPVNNRPAVPPQTIMPQLSNSQGSGDVFSMPWNNYQNPHLRTFMGPEGTSNQNISVRQAMLKEGNLPLPSQPEDSMDRMNNLSTAEKNYVQNPINMPGYSLFNTNSWTPNLGGQLIGNKHPEDKTSHLNHHSLFRDHEPKSLAQLLEHQQNQNK</sequence>
<dbReference type="OrthoDB" id="69928at2759"/>
<feature type="repeat" description="TPR" evidence="2">
    <location>
        <begin position="158"/>
        <end position="191"/>
    </location>
</feature>
<feature type="region of interest" description="Disordered" evidence="3">
    <location>
        <begin position="507"/>
        <end position="535"/>
    </location>
</feature>
<comment type="caution">
    <text evidence="6">The sequence shown here is derived from an EMBL/GenBank/DDBJ whole genome shotgun (WGS) entry which is preliminary data.</text>
</comment>
<keyword evidence="1" id="KW-0866">Nonsense-mediated mRNA decay</keyword>
<name>A0A9P0P159_ACAOB</name>
<evidence type="ECO:0000259" key="5">
    <source>
        <dbReference type="Pfam" id="PF10374"/>
    </source>
</evidence>
<evidence type="ECO:0000256" key="2">
    <source>
        <dbReference type="PROSITE-ProRule" id="PRU00339"/>
    </source>
</evidence>
<dbReference type="InterPro" id="IPR019734">
    <property type="entry name" value="TPR_rpt"/>
</dbReference>
<dbReference type="GO" id="GO:0005697">
    <property type="term" value="C:telomerase holoenzyme complex"/>
    <property type="evidence" value="ECO:0007669"/>
    <property type="project" value="TreeGrafter"/>
</dbReference>
<keyword evidence="2" id="KW-0802">TPR repeat</keyword>
<dbReference type="PANTHER" id="PTHR15696">
    <property type="entry name" value="SMG-7 SUPPRESSOR WITH MORPHOLOGICAL EFFECT ON GENITALIA PROTEIN 7"/>
    <property type="match status" value="1"/>
</dbReference>
<accession>A0A9P0P159</accession>
<dbReference type="SUPFAM" id="SSF48452">
    <property type="entry name" value="TPR-like"/>
    <property type="match status" value="1"/>
</dbReference>
<gene>
    <name evidence="6" type="ORF">ACAOBT_LOCUS4842</name>
</gene>
<dbReference type="Pfam" id="PF10373">
    <property type="entry name" value="EST1_DNA_bind"/>
    <property type="match status" value="1"/>
</dbReference>
<dbReference type="EMBL" id="CAKOFQ010006703">
    <property type="protein sequence ID" value="CAH1962752.1"/>
    <property type="molecule type" value="Genomic_DNA"/>
</dbReference>
<protein>
    <recommendedName>
        <fullName evidence="8">Protein SMG7</fullName>
    </recommendedName>
</protein>
<dbReference type="PROSITE" id="PS50005">
    <property type="entry name" value="TPR"/>
    <property type="match status" value="1"/>
</dbReference>
<evidence type="ECO:0000256" key="1">
    <source>
        <dbReference type="ARBA" id="ARBA00023161"/>
    </source>
</evidence>
<evidence type="ECO:0000313" key="7">
    <source>
        <dbReference type="Proteomes" id="UP001152888"/>
    </source>
</evidence>
<dbReference type="InterPro" id="IPR045153">
    <property type="entry name" value="Est1/Ebs1-like"/>
</dbReference>
<feature type="domain" description="DNA/RNA-binding" evidence="4">
    <location>
        <begin position="177"/>
        <end position="432"/>
    </location>
</feature>
<dbReference type="PANTHER" id="PTHR15696:SF5">
    <property type="entry name" value="NONSENSE-MEDIATED MRNA DECAY FACTOR SMG7"/>
    <property type="match status" value="1"/>
</dbReference>
<keyword evidence="7" id="KW-1185">Reference proteome</keyword>
<feature type="domain" description="Telomerase activating protein Est1-like N-terminal" evidence="5">
    <location>
        <begin position="65"/>
        <end position="173"/>
    </location>
</feature>
<dbReference type="InterPro" id="IPR019458">
    <property type="entry name" value="Est1-like_N"/>
</dbReference>
<reference evidence="6" key="1">
    <citation type="submission" date="2022-03" db="EMBL/GenBank/DDBJ databases">
        <authorList>
            <person name="Sayadi A."/>
        </authorList>
    </citation>
    <scope>NUCLEOTIDE SEQUENCE</scope>
</reference>